<dbReference type="InterPro" id="IPR001295">
    <property type="entry name" value="Dihydroorotate_DH_CS"/>
</dbReference>
<dbReference type="InterPro" id="IPR005720">
    <property type="entry name" value="Dihydroorotate_DH_cat"/>
</dbReference>
<feature type="binding site" evidence="9">
    <location>
        <position position="219"/>
    </location>
    <ligand>
        <name>FMN</name>
        <dbReference type="ChEBI" id="CHEBI:58210"/>
    </ligand>
</feature>
<dbReference type="GO" id="GO:0006207">
    <property type="term" value="P:'de novo' pyrimidine nucleobase biosynthetic process"/>
    <property type="evidence" value="ECO:0007669"/>
    <property type="project" value="InterPro"/>
</dbReference>
<dbReference type="CDD" id="cd04740">
    <property type="entry name" value="DHOD_1B_like"/>
    <property type="match status" value="1"/>
</dbReference>
<dbReference type="AlphaFoldDB" id="A0A7J2U1H8"/>
<evidence type="ECO:0000313" key="11">
    <source>
        <dbReference type="EMBL" id="HEM66690.1"/>
    </source>
</evidence>
<evidence type="ECO:0000256" key="4">
    <source>
        <dbReference type="ARBA" id="ARBA00022490"/>
    </source>
</evidence>
<evidence type="ECO:0000256" key="8">
    <source>
        <dbReference type="ARBA" id="ARBA00023002"/>
    </source>
</evidence>
<dbReference type="Pfam" id="PF01180">
    <property type="entry name" value="DHO_dh"/>
    <property type="match status" value="1"/>
</dbReference>
<dbReference type="InterPro" id="IPR049622">
    <property type="entry name" value="Dihydroorotate_DH_I"/>
</dbReference>
<reference evidence="11" key="1">
    <citation type="journal article" date="2020" name="mSystems">
        <title>Genome- and Community-Level Interaction Insights into Carbon Utilization and Element Cycling Functions of Hydrothermarchaeota in Hydrothermal Sediment.</title>
        <authorList>
            <person name="Zhou Z."/>
            <person name="Liu Y."/>
            <person name="Xu W."/>
            <person name="Pan J."/>
            <person name="Luo Z.H."/>
            <person name="Li M."/>
        </authorList>
    </citation>
    <scope>NUCLEOTIDE SEQUENCE [LARGE SCALE GENOMIC DNA]</scope>
    <source>
        <strain evidence="11">SpSt-125</strain>
    </source>
</reference>
<comment type="function">
    <text evidence="9">Catalyzes the conversion of dihydroorotate to orotate.</text>
</comment>
<accession>A0A7J2U1H8</accession>
<evidence type="ECO:0000256" key="5">
    <source>
        <dbReference type="ARBA" id="ARBA00022630"/>
    </source>
</evidence>
<evidence type="ECO:0000256" key="1">
    <source>
        <dbReference type="ARBA" id="ARBA00004496"/>
    </source>
</evidence>
<dbReference type="NCBIfam" id="NF041011">
    <property type="entry name" value="dihydoor_dh_Arch"/>
    <property type="match status" value="1"/>
</dbReference>
<feature type="binding site" evidence="9">
    <location>
        <position position="25"/>
    </location>
    <ligand>
        <name>FMN</name>
        <dbReference type="ChEBI" id="CHEBI:58210"/>
    </ligand>
</feature>
<dbReference type="InterPro" id="IPR053488">
    <property type="entry name" value="DHODH_Type1"/>
</dbReference>
<feature type="binding site" evidence="9">
    <location>
        <begin position="194"/>
        <end position="195"/>
    </location>
    <ligand>
        <name>substrate</name>
    </ligand>
</feature>
<comment type="caution">
    <text evidence="11">The sequence shown here is derived from an EMBL/GenBank/DDBJ whole genome shotgun (WGS) entry which is preliminary data.</text>
</comment>
<dbReference type="NCBIfam" id="TIGR01037">
    <property type="entry name" value="pyrD_sub1_fam"/>
    <property type="match status" value="1"/>
</dbReference>
<sequence>MALNRLALMTSLAGIELRHPLMNASGFLGYTREHVHRLAGYGLSAIVTKTITPYAKEGYEPPIIVALRNGGLLNAVGLENPGKKCIAELVEEARKINVPLIISVGGRNEEEFVEVAIEAEENSATAIELNLSCPHTKGYGLEIGSDPNNVFSVVKAVASVTRIPVIAKLGLSDRVVESAGKALEAGAKGLTLINTVKAMAIDVHTLKPILTNIFGGLSGPPIHPIAVRVVYEVFKEYRSEIIGCGGVSSWIDAAEFIAAGAKAVQVGTALALANNPQDLVSNILQGLQHWLELHGYKVVEEAVGSAHRV</sequence>
<dbReference type="PANTHER" id="PTHR48109">
    <property type="entry name" value="DIHYDROOROTATE DEHYDROGENASE (QUINONE), MITOCHONDRIAL-RELATED"/>
    <property type="match status" value="1"/>
</dbReference>
<comment type="cofactor">
    <cofactor evidence="9">
        <name>FMN</name>
        <dbReference type="ChEBI" id="CHEBI:58210"/>
    </cofactor>
    <text evidence="9">Binds 1 FMN per subunit.</text>
</comment>
<dbReference type="EMBL" id="DSEU01000025">
    <property type="protein sequence ID" value="HEM66690.1"/>
    <property type="molecule type" value="Genomic_DNA"/>
</dbReference>
<evidence type="ECO:0000256" key="6">
    <source>
        <dbReference type="ARBA" id="ARBA00022643"/>
    </source>
</evidence>
<dbReference type="SUPFAM" id="SSF51395">
    <property type="entry name" value="FMN-linked oxidoreductases"/>
    <property type="match status" value="1"/>
</dbReference>
<feature type="binding site" evidence="9">
    <location>
        <begin position="74"/>
        <end position="78"/>
    </location>
    <ligand>
        <name>substrate</name>
    </ligand>
</feature>
<dbReference type="EC" id="1.3.-.-" evidence="9"/>
<comment type="subcellular location">
    <subcellularLocation>
        <location evidence="1 9">Cytoplasm</location>
    </subcellularLocation>
</comment>
<evidence type="ECO:0000256" key="9">
    <source>
        <dbReference type="HAMAP-Rule" id="MF_00224"/>
    </source>
</evidence>
<dbReference type="GO" id="GO:0044205">
    <property type="term" value="P:'de novo' UMP biosynthetic process"/>
    <property type="evidence" value="ECO:0007669"/>
    <property type="project" value="UniProtKB-UniRule"/>
</dbReference>
<feature type="binding site" evidence="9">
    <location>
        <position position="130"/>
    </location>
    <ligand>
        <name>FMN</name>
        <dbReference type="ChEBI" id="CHEBI:58210"/>
    </ligand>
</feature>
<dbReference type="InterPro" id="IPR013785">
    <property type="entry name" value="Aldolase_TIM"/>
</dbReference>
<feature type="domain" description="Dihydroorotate dehydrogenase catalytic" evidence="10">
    <location>
        <begin position="8"/>
        <end position="290"/>
    </location>
</feature>
<dbReference type="InterPro" id="IPR033888">
    <property type="entry name" value="DHOD_1B"/>
</dbReference>
<feature type="binding site" evidence="9">
    <location>
        <begin position="49"/>
        <end position="50"/>
    </location>
    <ligand>
        <name>FMN</name>
        <dbReference type="ChEBI" id="CHEBI:58210"/>
    </ligand>
</feature>
<dbReference type="NCBIfam" id="NF005574">
    <property type="entry name" value="PRK07259.1"/>
    <property type="match status" value="1"/>
</dbReference>
<dbReference type="HAMAP" id="MF_00224">
    <property type="entry name" value="DHO_dh_type1"/>
    <property type="match status" value="1"/>
</dbReference>
<keyword evidence="7 9" id="KW-0665">Pyrimidine biosynthesis</keyword>
<gene>
    <name evidence="9" type="primary">pyrD</name>
    <name evidence="11" type="ORF">ENO26_03840</name>
</gene>
<evidence type="ECO:0000256" key="7">
    <source>
        <dbReference type="ARBA" id="ARBA00022975"/>
    </source>
</evidence>
<organism evidence="11">
    <name type="scientific">Ignisphaera aggregans</name>
    <dbReference type="NCBI Taxonomy" id="334771"/>
    <lineage>
        <taxon>Archaea</taxon>
        <taxon>Thermoproteota</taxon>
        <taxon>Thermoprotei</taxon>
        <taxon>Desulfurococcales</taxon>
        <taxon>Desulfurococcaceae</taxon>
        <taxon>Ignisphaera</taxon>
    </lineage>
</organism>
<comment type="similarity">
    <text evidence="3 9">Belongs to the dihydroorotate dehydrogenase family. Type 1 subfamily.</text>
</comment>
<dbReference type="GO" id="GO:0005737">
    <property type="term" value="C:cytoplasm"/>
    <property type="evidence" value="ECO:0007669"/>
    <property type="project" value="UniProtKB-SubCell"/>
</dbReference>
<comment type="caution">
    <text evidence="9">Lacks conserved residue(s) required for the propagation of feature annotation.</text>
</comment>
<dbReference type="PIRSF" id="PIRSF000164">
    <property type="entry name" value="DHO_oxidase"/>
    <property type="match status" value="1"/>
</dbReference>
<comment type="pathway">
    <text evidence="2 9">Pyrimidine metabolism; UMP biosynthesis via de novo pathway.</text>
</comment>
<evidence type="ECO:0000256" key="3">
    <source>
        <dbReference type="ARBA" id="ARBA00008008"/>
    </source>
</evidence>
<dbReference type="FunFam" id="3.20.20.70:FF:000027">
    <property type="entry name" value="Dihydropyrimidine dehydrogenase [NADP(+)]"/>
    <property type="match status" value="1"/>
</dbReference>
<proteinExistence type="inferred from homology"/>
<protein>
    <recommendedName>
        <fullName evidence="9">Dihydroorotate dehydrogenase</fullName>
        <shortName evidence="9">DHOD</shortName>
        <shortName evidence="9">DHODase</shortName>
        <shortName evidence="9">DHOdehase</shortName>
        <ecNumber evidence="9">1.3.-.-</ecNumber>
    </recommendedName>
</protein>
<feature type="binding site" evidence="9">
    <location>
        <position position="193"/>
    </location>
    <ligand>
        <name>FMN</name>
        <dbReference type="ChEBI" id="CHEBI:58210"/>
    </ligand>
</feature>
<keyword evidence="4 9" id="KW-0963">Cytoplasm</keyword>
<dbReference type="PANTHER" id="PTHR48109:SF1">
    <property type="entry name" value="DIHYDROOROTATE DEHYDROGENASE (FUMARATE)"/>
    <property type="match status" value="1"/>
</dbReference>
<dbReference type="Gene3D" id="3.20.20.70">
    <property type="entry name" value="Aldolase class I"/>
    <property type="match status" value="1"/>
</dbReference>
<feature type="binding site" evidence="9">
    <location>
        <begin position="245"/>
        <end position="246"/>
    </location>
    <ligand>
        <name>FMN</name>
        <dbReference type="ChEBI" id="CHEBI:58210"/>
    </ligand>
</feature>
<dbReference type="GO" id="GO:0004152">
    <property type="term" value="F:dihydroorotate dehydrogenase activity"/>
    <property type="evidence" value="ECO:0007669"/>
    <property type="project" value="UniProtKB-UniRule"/>
</dbReference>
<feature type="binding site" evidence="9">
    <location>
        <position position="168"/>
    </location>
    <ligand>
        <name>FMN</name>
        <dbReference type="ChEBI" id="CHEBI:58210"/>
    </ligand>
</feature>
<keyword evidence="8 9" id="KW-0560">Oxidoreductase</keyword>
<dbReference type="UniPathway" id="UPA00070"/>
<feature type="active site" description="Nucleophile" evidence="9">
    <location>
        <position position="133"/>
    </location>
</feature>
<name>A0A7J2U1H8_9CREN</name>
<evidence type="ECO:0000259" key="10">
    <source>
        <dbReference type="Pfam" id="PF01180"/>
    </source>
</evidence>
<comment type="catalytic activity">
    <reaction evidence="9">
        <text>(S)-dihydroorotate + A = orotate + AH2</text>
        <dbReference type="Rhea" id="RHEA:18073"/>
        <dbReference type="ChEBI" id="CHEBI:13193"/>
        <dbReference type="ChEBI" id="CHEBI:17499"/>
        <dbReference type="ChEBI" id="CHEBI:30839"/>
        <dbReference type="ChEBI" id="CHEBI:30864"/>
    </reaction>
</comment>
<dbReference type="PROSITE" id="PS00912">
    <property type="entry name" value="DHODEHASE_2"/>
    <property type="match status" value="1"/>
</dbReference>
<dbReference type="InterPro" id="IPR050074">
    <property type="entry name" value="DHO_dehydrogenase"/>
</dbReference>
<keyword evidence="6 9" id="KW-0288">FMN</keyword>
<feature type="binding site" evidence="9">
    <location>
        <begin position="267"/>
        <end position="268"/>
    </location>
    <ligand>
        <name>FMN</name>
        <dbReference type="ChEBI" id="CHEBI:58210"/>
    </ligand>
</feature>
<keyword evidence="5 9" id="KW-0285">Flavoprotein</keyword>
<dbReference type="InterPro" id="IPR012135">
    <property type="entry name" value="Dihydroorotate_DH_1_2"/>
</dbReference>
<feature type="binding site" evidence="9">
    <location>
        <position position="130"/>
    </location>
    <ligand>
        <name>substrate</name>
    </ligand>
</feature>
<evidence type="ECO:0000256" key="2">
    <source>
        <dbReference type="ARBA" id="ARBA00004725"/>
    </source>
</evidence>
<feature type="binding site" evidence="9">
    <location>
        <position position="49"/>
    </location>
    <ligand>
        <name>substrate</name>
    </ligand>
</feature>
<dbReference type="InterPro" id="IPR024920">
    <property type="entry name" value="Dihydroorotate_DH_1"/>
</dbReference>